<dbReference type="KEGG" id="thal:A1OE_494"/>
<reference evidence="1 2" key="1">
    <citation type="journal article" date="2012" name="Proc. Natl. Acad. Sci. U.S.A.">
        <title>Genome streamlining and chemical defense in a coral reef symbiosis.</title>
        <authorList>
            <person name="Kwan J.C."/>
            <person name="Donia M.S."/>
            <person name="Han A.W."/>
            <person name="Hirose E."/>
            <person name="Haygood M.G."/>
            <person name="Schmidt E.W."/>
        </authorList>
    </citation>
    <scope>NUCLEOTIDE SEQUENCE [LARGE SCALE GENOMIC DNA]</scope>
    <source>
        <strain evidence="1 2">L2</strain>
    </source>
</reference>
<dbReference type="AlphaFoldDB" id="K7YME1"/>
<evidence type="ECO:0000313" key="2">
    <source>
        <dbReference type="Proteomes" id="UP000010077"/>
    </source>
</evidence>
<accession>K7YME1</accession>
<dbReference type="EMBL" id="CP003539">
    <property type="protein sequence ID" value="AFX98687.1"/>
    <property type="molecule type" value="Genomic_DNA"/>
</dbReference>
<evidence type="ECO:0000313" key="1">
    <source>
        <dbReference type="EMBL" id="AFX98687.1"/>
    </source>
</evidence>
<dbReference type="Proteomes" id="UP000010077">
    <property type="component" value="Chromosome"/>
</dbReference>
<sequence>MVVLVVNDDNGCLIAIRICSVSSIMENVYEIKIIISC</sequence>
<gene>
    <name evidence="1" type="ORF">A1OE_494</name>
</gene>
<protein>
    <submittedName>
        <fullName evidence="1">Uncharacterized protein</fullName>
    </submittedName>
</protein>
<dbReference type="HOGENOM" id="CLU_3341664_0_0_5"/>
<keyword evidence="2" id="KW-1185">Reference proteome</keyword>
<organism evidence="1 2">
    <name type="scientific">Candidatus Endolissoclinum faulkneri L2</name>
    <dbReference type="NCBI Taxonomy" id="1193729"/>
    <lineage>
        <taxon>Bacteria</taxon>
        <taxon>Pseudomonadati</taxon>
        <taxon>Pseudomonadota</taxon>
        <taxon>Alphaproteobacteria</taxon>
        <taxon>Rhodospirillales</taxon>
        <taxon>Rhodospirillaceae</taxon>
        <taxon>Candidatus Endolissoclinum</taxon>
    </lineage>
</organism>
<proteinExistence type="predicted"/>
<name>K7YME1_9PROT</name>